<dbReference type="EMBL" id="AY682195">
    <property type="protein sequence ID" value="AAV35942.1"/>
    <property type="molecule type" value="Genomic_DNA"/>
</dbReference>
<dbReference type="RefSeq" id="YP_164757.1">
    <property type="nucleotide sequence ID" value="NC_006565.1"/>
</dbReference>
<dbReference type="OrthoDB" id="35569at10239"/>
<dbReference type="Gene3D" id="1.10.3760.10">
    <property type="entry name" value="PgpA-like"/>
    <property type="match status" value="1"/>
</dbReference>
<dbReference type="InterPro" id="IPR036681">
    <property type="entry name" value="PgpA-like_sf"/>
</dbReference>
<evidence type="ECO:0000313" key="2">
    <source>
        <dbReference type="EMBL" id="AAV35942.1"/>
    </source>
</evidence>
<keyword evidence="3" id="KW-1185">Reference proteome</keyword>
<reference evidence="2 3" key="1">
    <citation type="journal article" date="2004" name="J. Bacteriol.">
        <title>Lactobacillus plantarum bacteriophage LP65: a new member of the SPO1-like genus of the family Myoviridae.</title>
        <authorList>
            <person name="Chibani-Chennoufi S."/>
            <person name="Dillmann M.L."/>
            <person name="Marvin-Guy L."/>
            <person name="Rami-Shojaei S."/>
            <person name="Brussow H."/>
        </authorList>
    </citation>
    <scope>NUCLEOTIDE SEQUENCE</scope>
</reference>
<dbReference type="GO" id="GO:0008962">
    <property type="term" value="F:phosphatidylglycerophosphatase activity"/>
    <property type="evidence" value="ECO:0007669"/>
    <property type="project" value="InterPro"/>
</dbReference>
<dbReference type="Pfam" id="PF04608">
    <property type="entry name" value="PgpA"/>
    <property type="match status" value="1"/>
</dbReference>
<dbReference type="SUPFAM" id="SSF101307">
    <property type="entry name" value="YutG-like"/>
    <property type="match status" value="1"/>
</dbReference>
<protein>
    <submittedName>
        <fullName evidence="2">Orf122</fullName>
    </submittedName>
</protein>
<accession>Q5ULJ2</accession>
<dbReference type="GO" id="GO:0006629">
    <property type="term" value="P:lipid metabolic process"/>
    <property type="evidence" value="ECO:0007669"/>
    <property type="project" value="InterPro"/>
</dbReference>
<dbReference type="InterPro" id="IPR007686">
    <property type="entry name" value="YutG/PgpA"/>
</dbReference>
<dbReference type="KEGG" id="vg:3197436"/>
<dbReference type="CDD" id="cd06971">
    <property type="entry name" value="PgpA"/>
    <property type="match status" value="1"/>
</dbReference>
<evidence type="ECO:0000259" key="1">
    <source>
        <dbReference type="Pfam" id="PF04608"/>
    </source>
</evidence>
<dbReference type="InterPro" id="IPR026038">
    <property type="entry name" value="Put_PGPase"/>
</dbReference>
<gene>
    <name evidence="2" type="ORF">orf122</name>
</gene>
<proteinExistence type="predicted"/>
<sequence length="165" mass="18258">MERGNSHYPDKEMHELLVEGLENKGITLKDIALVAYDCQKSHVENLTLDECLASVERVCWKRELMNLAVTAIELDRIAEKHLFRQPLQSIIENDLGVYGVDETLALGISQLGGSISTTNYGNLDVIKTSIAKRLDTENKGVNTFIDDIVTAIACYAAARVAHLEA</sequence>
<evidence type="ECO:0000313" key="3">
    <source>
        <dbReference type="Proteomes" id="UP000002117"/>
    </source>
</evidence>
<dbReference type="Proteomes" id="UP000002117">
    <property type="component" value="Segment"/>
</dbReference>
<feature type="domain" description="YutG/PgpA" evidence="1">
    <location>
        <begin position="60"/>
        <end position="161"/>
    </location>
</feature>
<name>Q5ULJ2_9CAUD</name>
<dbReference type="PIRSF" id="PIRSF019587">
    <property type="entry name" value="PGPase"/>
    <property type="match status" value="1"/>
</dbReference>
<organism evidence="2 3">
    <name type="scientific">Lactobacillus phage LP65</name>
    <dbReference type="NCBI Taxonomy" id="2892344"/>
    <lineage>
        <taxon>Viruses</taxon>
        <taxon>Duplodnaviria</taxon>
        <taxon>Heunggongvirae</taxon>
        <taxon>Uroviricota</taxon>
        <taxon>Caudoviricetes</taxon>
        <taxon>Herelleviridae</taxon>
        <taxon>Salchichonvirus</taxon>
        <taxon>Salchichonvirus LP65</taxon>
    </lineage>
</organism>